<organism evidence="1 2">
    <name type="scientific">Xylanibacter ruminicola</name>
    <name type="common">Prevotella ruminicola</name>
    <dbReference type="NCBI Taxonomy" id="839"/>
    <lineage>
        <taxon>Bacteria</taxon>
        <taxon>Pseudomonadati</taxon>
        <taxon>Bacteroidota</taxon>
        <taxon>Bacteroidia</taxon>
        <taxon>Bacteroidales</taxon>
        <taxon>Prevotellaceae</taxon>
        <taxon>Xylanibacter</taxon>
    </lineage>
</organism>
<gene>
    <name evidence="1" type="ORF">SAMN05216462_1377</name>
</gene>
<dbReference type="EMBL" id="FNRF01000002">
    <property type="protein sequence ID" value="SEA39725.1"/>
    <property type="molecule type" value="Genomic_DNA"/>
</dbReference>
<dbReference type="InterPro" id="IPR056298">
    <property type="entry name" value="AlkZ-rel"/>
</dbReference>
<proteinExistence type="predicted"/>
<dbReference type="AlphaFoldDB" id="A0A1H4AUY9"/>
<reference evidence="1 2" key="1">
    <citation type="submission" date="2016-10" db="EMBL/GenBank/DDBJ databases">
        <authorList>
            <person name="de Groot N.N."/>
        </authorList>
    </citation>
    <scope>NUCLEOTIDE SEQUENCE [LARGE SCALE GENOMIC DNA]</scope>
    <source>
        <strain evidence="1 2">D31d</strain>
    </source>
</reference>
<accession>A0A1H4AUY9</accession>
<name>A0A1H4AUY9_XYLRU</name>
<dbReference type="RefSeq" id="WP_074760800.1">
    <property type="nucleotide sequence ID" value="NZ_FNRF01000002.1"/>
</dbReference>
<dbReference type="Proteomes" id="UP000182257">
    <property type="component" value="Unassembled WGS sequence"/>
</dbReference>
<dbReference type="Pfam" id="PF24741">
    <property type="entry name" value="AlkZ-rel"/>
    <property type="match status" value="1"/>
</dbReference>
<sequence>MMFPEVHNSAQLTELISSIGFLPLLDSGIRGFSAEEIVADDCRYVVFSDGGWDWPLWKWKGSIITEGHHVYGKFFAGKAGFISREWWSEFCNYRRSKCPAPHEGSIDEAILFTLEQEGSLITRELRAQCGFTGPKMRSKFDGYVTRLQMATRIVTEDFVYPHDRHGREYGWGWSLLTTPERLYGRDANQSSRTPEESFQRIFAHMQTICPQASDKQLLKILK</sequence>
<evidence type="ECO:0000313" key="1">
    <source>
        <dbReference type="EMBL" id="SEA39725.1"/>
    </source>
</evidence>
<evidence type="ECO:0000313" key="2">
    <source>
        <dbReference type="Proteomes" id="UP000182257"/>
    </source>
</evidence>
<protein>
    <submittedName>
        <fullName evidence="1">Uncharacterized protein</fullName>
    </submittedName>
</protein>